<evidence type="ECO:0000313" key="3">
    <source>
        <dbReference type="Proteomes" id="UP000008367"/>
    </source>
</evidence>
<comment type="caution">
    <text evidence="2">The sequence shown here is derived from an EMBL/GenBank/DDBJ whole genome shotgun (WGS) entry which is preliminary data.</text>
</comment>
<accession>A0A454D5T3</accession>
<organism evidence="2 3">
    <name type="scientific">Vibrio harveyi</name>
    <name type="common">Beneckea harveyi</name>
    <dbReference type="NCBI Taxonomy" id="669"/>
    <lineage>
        <taxon>Bacteria</taxon>
        <taxon>Pseudomonadati</taxon>
        <taxon>Pseudomonadota</taxon>
        <taxon>Gammaproteobacteria</taxon>
        <taxon>Vibrionales</taxon>
        <taxon>Vibrionaceae</taxon>
        <taxon>Vibrio</taxon>
    </lineage>
</organism>
<protein>
    <submittedName>
        <fullName evidence="2">Uncharacterized protein</fullName>
    </submittedName>
</protein>
<feature type="region of interest" description="Disordered" evidence="1">
    <location>
        <begin position="1"/>
        <end position="21"/>
    </location>
</feature>
<sequence>MYECHRQKGNLDPIEGDNSNH</sequence>
<proteinExistence type="predicted"/>
<name>A0A454D5T3_VIBHA</name>
<evidence type="ECO:0000313" key="2">
    <source>
        <dbReference type="EMBL" id="EKM34018.1"/>
    </source>
</evidence>
<reference evidence="2 3" key="1">
    <citation type="submission" date="2012-10" db="EMBL/GenBank/DDBJ databases">
        <title>Genome sequence of Vibrio Cholerae HENC-02.</title>
        <authorList>
            <person name="Eppinger M."/>
            <person name="Hasan N.A."/>
            <person name="Sengamalay N."/>
            <person name="Hine E."/>
            <person name="Su Q."/>
            <person name="Daugherty S.C."/>
            <person name="Young S."/>
            <person name="Sadzewicz L."/>
            <person name="Tallon L."/>
            <person name="Cebula T.A."/>
            <person name="Ravel J."/>
            <person name="Colwell R.R."/>
        </authorList>
    </citation>
    <scope>NUCLEOTIDE SEQUENCE [LARGE SCALE GENOMIC DNA]</scope>
    <source>
        <strain evidence="2 3">HENC-02</strain>
    </source>
</reference>
<dbReference type="AlphaFoldDB" id="A0A454D5T3"/>
<feature type="non-terminal residue" evidence="2">
    <location>
        <position position="21"/>
    </location>
</feature>
<gene>
    <name evidence="2" type="ORF">VCHENC02_0597A</name>
</gene>
<evidence type="ECO:0000256" key="1">
    <source>
        <dbReference type="SAM" id="MobiDB-lite"/>
    </source>
</evidence>
<dbReference type="Proteomes" id="UP000008367">
    <property type="component" value="Unassembled WGS sequence"/>
</dbReference>
<dbReference type="EMBL" id="AJSR01000020">
    <property type="protein sequence ID" value="EKM34018.1"/>
    <property type="molecule type" value="Genomic_DNA"/>
</dbReference>